<feature type="transmembrane region" description="Helical" evidence="1">
    <location>
        <begin position="227"/>
        <end position="246"/>
    </location>
</feature>
<keyword evidence="3" id="KW-1185">Reference proteome</keyword>
<feature type="transmembrane region" description="Helical" evidence="1">
    <location>
        <begin position="15"/>
        <end position="37"/>
    </location>
</feature>
<keyword evidence="1" id="KW-1133">Transmembrane helix</keyword>
<protein>
    <submittedName>
        <fullName evidence="2">DUF4436 family protein</fullName>
    </submittedName>
</protein>
<organism evidence="2 3">
    <name type="scientific">Streptomyces morookaense</name>
    <name type="common">Streptoverticillium morookaense</name>
    <dbReference type="NCBI Taxonomy" id="1970"/>
    <lineage>
        <taxon>Bacteria</taxon>
        <taxon>Bacillati</taxon>
        <taxon>Actinomycetota</taxon>
        <taxon>Actinomycetes</taxon>
        <taxon>Kitasatosporales</taxon>
        <taxon>Streptomycetaceae</taxon>
        <taxon>Streptomyces</taxon>
    </lineage>
</organism>
<feature type="transmembrane region" description="Helical" evidence="1">
    <location>
        <begin position="196"/>
        <end position="221"/>
    </location>
</feature>
<sequence>MPRPPSSLRRTVRHWWFPAVAALLIAGLCAAGAVLYVNERDHREQGMQTGSEQTPDRLDVKVHLLHSDAATQSVTAWVDIDPKGSLRQPGERDMPTKDLTIETSSGERPVLHYPAHQPIRTETLAFHLQKGTISDYPFDRYITYVAFDPTADGKDVPVSVRVLDKDPFFVAHKDRLVAKELGTGLRLSIRRSRSNFLLAWFMMIVMWLMALAVLVGARLAAWYRRGMAWAALSWMAATLFALVALRKAAPGDPPIGSAFDYAAFFWANLIIAASVVYVVVVGFEAERAKLLKDRRPSAPRRG</sequence>
<feature type="transmembrane region" description="Helical" evidence="1">
    <location>
        <begin position="258"/>
        <end position="283"/>
    </location>
</feature>
<gene>
    <name evidence="2" type="ORF">HG542_15545</name>
</gene>
<name>A0A7Y7B5N3_STRMO</name>
<evidence type="ECO:0000256" key="1">
    <source>
        <dbReference type="SAM" id="Phobius"/>
    </source>
</evidence>
<keyword evidence="1" id="KW-0472">Membrane</keyword>
<dbReference type="InterPro" id="IPR027948">
    <property type="entry name" value="DUF4436"/>
</dbReference>
<dbReference type="EMBL" id="JABBXF010000032">
    <property type="protein sequence ID" value="NVK79076.1"/>
    <property type="molecule type" value="Genomic_DNA"/>
</dbReference>
<dbReference type="AlphaFoldDB" id="A0A7Y7B5N3"/>
<evidence type="ECO:0000313" key="2">
    <source>
        <dbReference type="EMBL" id="NVK79076.1"/>
    </source>
</evidence>
<dbReference type="Proteomes" id="UP000587462">
    <property type="component" value="Unassembled WGS sequence"/>
</dbReference>
<reference evidence="2 3" key="1">
    <citation type="submission" date="2020-04" db="EMBL/GenBank/DDBJ databases">
        <title>Draft Genome Sequence of Streptomyces morookaense DSM 40503, an 8-azaguanine-producing strain.</title>
        <authorList>
            <person name="Qi J."/>
            <person name="Gao J.-M."/>
        </authorList>
    </citation>
    <scope>NUCLEOTIDE SEQUENCE [LARGE SCALE GENOMIC DNA]</scope>
    <source>
        <strain evidence="2 3">DSM 40503</strain>
    </source>
</reference>
<dbReference type="Pfam" id="PF14494">
    <property type="entry name" value="DUF4436"/>
    <property type="match status" value="1"/>
</dbReference>
<proteinExistence type="predicted"/>
<keyword evidence="1" id="KW-0812">Transmembrane</keyword>
<dbReference type="RefSeq" id="WP_171081781.1">
    <property type="nucleotide sequence ID" value="NZ_BNBU01000001.1"/>
</dbReference>
<accession>A0A7Y7B5N3</accession>
<comment type="caution">
    <text evidence="2">The sequence shown here is derived from an EMBL/GenBank/DDBJ whole genome shotgun (WGS) entry which is preliminary data.</text>
</comment>
<evidence type="ECO:0000313" key="3">
    <source>
        <dbReference type="Proteomes" id="UP000587462"/>
    </source>
</evidence>